<gene>
    <name evidence="2" type="ORF">BSOLF_2039</name>
</gene>
<dbReference type="EMBL" id="PEBX01000011">
    <property type="protein sequence ID" value="PTQ57169.1"/>
    <property type="molecule type" value="Genomic_DNA"/>
</dbReference>
<evidence type="ECO:0000313" key="3">
    <source>
        <dbReference type="Proteomes" id="UP000244338"/>
    </source>
</evidence>
<accession>A0A2R6Y3B7</accession>
<feature type="compositionally biased region" description="Basic and acidic residues" evidence="1">
    <location>
        <begin position="29"/>
        <end position="45"/>
    </location>
</feature>
<evidence type="ECO:0000313" key="2">
    <source>
        <dbReference type="EMBL" id="PTQ57169.1"/>
    </source>
</evidence>
<dbReference type="Proteomes" id="UP000244338">
    <property type="component" value="Unassembled WGS sequence"/>
</dbReference>
<sequence>MNSAYLPAIQPKQPEGVASTRVLFPHSQGLDEKTDRLERRKDVFP</sequence>
<comment type="caution">
    <text evidence="2">The sequence shown here is derived from an EMBL/GenBank/DDBJ whole genome shotgun (WGS) entry which is preliminary data.</text>
</comment>
<feature type="region of interest" description="Disordered" evidence="1">
    <location>
        <begin position="23"/>
        <end position="45"/>
    </location>
</feature>
<protein>
    <submittedName>
        <fullName evidence="2">Uncharacterized protein</fullName>
    </submittedName>
</protein>
<name>A0A2R6Y3B7_9BACL</name>
<evidence type="ECO:0000256" key="1">
    <source>
        <dbReference type="SAM" id="MobiDB-lite"/>
    </source>
</evidence>
<proteinExistence type="predicted"/>
<dbReference type="AlphaFoldDB" id="A0A2R6Y3B7"/>
<organism evidence="2 3">
    <name type="scientific">Candidatus Carbonibacillus altaicus</name>
    <dbReference type="NCBI Taxonomy" id="2163959"/>
    <lineage>
        <taxon>Bacteria</taxon>
        <taxon>Bacillati</taxon>
        <taxon>Bacillota</taxon>
        <taxon>Bacilli</taxon>
        <taxon>Bacillales</taxon>
        <taxon>Candidatus Carbonibacillus</taxon>
    </lineage>
</organism>
<reference evidence="3" key="1">
    <citation type="journal article" date="2018" name="Sci. Rep.">
        <title>Lignite coal burning seam in the remote Altai Mountains harbors a hydrogen-driven thermophilic microbial community.</title>
        <authorList>
            <person name="Kadnikov V.V."/>
            <person name="Mardanov A.V."/>
            <person name="Ivasenko D.A."/>
            <person name="Antsiferov D.V."/>
            <person name="Beletsky A.V."/>
            <person name="Karnachuk O.V."/>
            <person name="Ravin N.V."/>
        </authorList>
    </citation>
    <scope>NUCLEOTIDE SEQUENCE [LARGE SCALE GENOMIC DNA]</scope>
</reference>